<evidence type="ECO:0000313" key="2">
    <source>
        <dbReference type="EMBL" id="ACD82650.1"/>
    </source>
</evidence>
<reference evidence="2 3" key="1">
    <citation type="journal article" date="2008" name="Biol. Direct">
        <title>Complete genome sequence of the extremely acidophilic methanotroph isolate V4, Methylacidiphilum infernorum, a representative of the bacterial phylum Verrucomicrobia.</title>
        <authorList>
            <person name="Hou S."/>
            <person name="Makarova K.S."/>
            <person name="Saw J.H."/>
            <person name="Senin P."/>
            <person name="Ly B.V."/>
            <person name="Zhou Z."/>
            <person name="Ren Y."/>
            <person name="Wang J."/>
            <person name="Galperin M.Y."/>
            <person name="Omelchenko M.V."/>
            <person name="Wolf Y.I."/>
            <person name="Yutin N."/>
            <person name="Koonin E.V."/>
            <person name="Stott M.B."/>
            <person name="Mountain B.W."/>
            <person name="Crowe M.A."/>
            <person name="Smirnova A.V."/>
            <person name="Dunfield P.F."/>
            <person name="Feng L."/>
            <person name="Wang L."/>
            <person name="Alam M."/>
        </authorList>
    </citation>
    <scope>NUCLEOTIDE SEQUENCE [LARGE SCALE GENOMIC DNA]</scope>
    <source>
        <strain evidence="3">Isolate V4</strain>
    </source>
</reference>
<protein>
    <submittedName>
        <fullName evidence="2">Uncharacterized protein</fullName>
    </submittedName>
</protein>
<keyword evidence="1" id="KW-1133">Transmembrane helix</keyword>
<keyword evidence="1" id="KW-0812">Transmembrane</keyword>
<evidence type="ECO:0000313" key="3">
    <source>
        <dbReference type="Proteomes" id="UP000009149"/>
    </source>
</evidence>
<gene>
    <name evidence="2" type="ordered locus">Minf_0592</name>
</gene>
<proteinExistence type="predicted"/>
<dbReference type="KEGG" id="min:Minf_0592"/>
<dbReference type="Proteomes" id="UP000009149">
    <property type="component" value="Chromosome"/>
</dbReference>
<dbReference type="EMBL" id="CP000975">
    <property type="protein sequence ID" value="ACD82650.1"/>
    <property type="molecule type" value="Genomic_DNA"/>
</dbReference>
<organism evidence="2 3">
    <name type="scientific">Methylacidiphilum infernorum (isolate V4)</name>
    <name type="common">Methylokorus infernorum (strain V4)</name>
    <dbReference type="NCBI Taxonomy" id="481448"/>
    <lineage>
        <taxon>Bacteria</taxon>
        <taxon>Pseudomonadati</taxon>
        <taxon>Verrucomicrobiota</taxon>
        <taxon>Methylacidiphilae</taxon>
        <taxon>Methylacidiphilales</taxon>
        <taxon>Methylacidiphilaceae</taxon>
        <taxon>Methylacidiphilum (ex Ratnadevi et al. 2023)</taxon>
    </lineage>
</organism>
<evidence type="ECO:0000256" key="1">
    <source>
        <dbReference type="SAM" id="Phobius"/>
    </source>
</evidence>
<feature type="transmembrane region" description="Helical" evidence="1">
    <location>
        <begin position="6"/>
        <end position="22"/>
    </location>
</feature>
<name>B3DZY9_METI4</name>
<sequence length="32" mass="3967">MASAWLFFRVILILGQPVFFWLRPFRLWVNLE</sequence>
<dbReference type="AlphaFoldDB" id="B3DZY9"/>
<keyword evidence="1" id="KW-0472">Membrane</keyword>
<dbReference type="STRING" id="481448.Minf_0592"/>
<dbReference type="HOGENOM" id="CLU_3390243_0_0_0"/>
<accession>B3DZY9</accession>